<keyword evidence="6 7" id="KW-0067">ATP-binding</keyword>
<dbReference type="PIRSF" id="PIRSF000676">
    <property type="entry name" value="Homoser_kin"/>
    <property type="match status" value="1"/>
</dbReference>
<dbReference type="InterPro" id="IPR013750">
    <property type="entry name" value="GHMP_kinase_C_dom"/>
</dbReference>
<comment type="function">
    <text evidence="7">Catalyzes the ATP-dependent phosphorylation of L-homoserine to L-homoserine phosphate.</text>
</comment>
<dbReference type="eggNOG" id="arCOG01027">
    <property type="taxonomic scope" value="Archaea"/>
</dbReference>
<feature type="binding site" evidence="7">
    <location>
        <begin position="90"/>
        <end position="100"/>
    </location>
    <ligand>
        <name>ATP</name>
        <dbReference type="ChEBI" id="CHEBI:30616"/>
    </ligand>
</feature>
<dbReference type="InterPro" id="IPR036554">
    <property type="entry name" value="GHMP_kinase_C_sf"/>
</dbReference>
<dbReference type="Proteomes" id="UP000010469">
    <property type="component" value="Chromosome"/>
</dbReference>
<dbReference type="GO" id="GO:0005737">
    <property type="term" value="C:cytoplasm"/>
    <property type="evidence" value="ECO:0007669"/>
    <property type="project" value="UniProtKB-SubCell"/>
</dbReference>
<keyword evidence="1 7" id="KW-0028">Amino-acid biosynthesis</keyword>
<feature type="domain" description="GHMP kinase N-terminal" evidence="8">
    <location>
        <begin position="65"/>
        <end position="149"/>
    </location>
</feature>
<comment type="similarity">
    <text evidence="7">Belongs to the GHMP kinase family. Homoserine kinase subfamily.</text>
</comment>
<dbReference type="HAMAP" id="MF_00384">
    <property type="entry name" value="Homoser_kinase"/>
    <property type="match status" value="1"/>
</dbReference>
<evidence type="ECO:0000256" key="7">
    <source>
        <dbReference type="HAMAP-Rule" id="MF_00384"/>
    </source>
</evidence>
<keyword evidence="5 7" id="KW-0418">Kinase</keyword>
<name>L0A9Z8_CALLD</name>
<proteinExistence type="inferred from homology"/>
<dbReference type="GO" id="GO:0004413">
    <property type="term" value="F:homoserine kinase activity"/>
    <property type="evidence" value="ECO:0007669"/>
    <property type="project" value="UniProtKB-UniRule"/>
</dbReference>
<dbReference type="PRINTS" id="PR00958">
    <property type="entry name" value="HOMSERKINASE"/>
</dbReference>
<dbReference type="OrthoDB" id="28273at2157"/>
<comment type="pathway">
    <text evidence="7">Amino-acid biosynthesis; L-threonine biosynthesis; L-threonine from L-aspartate: step 4/5.</text>
</comment>
<dbReference type="GO" id="GO:0005524">
    <property type="term" value="F:ATP binding"/>
    <property type="evidence" value="ECO:0007669"/>
    <property type="project" value="UniProtKB-UniRule"/>
</dbReference>
<feature type="domain" description="GHMP kinase C-terminal" evidence="9">
    <location>
        <begin position="212"/>
        <end position="280"/>
    </location>
</feature>
<dbReference type="FunCoup" id="L0A9Z8">
    <property type="interactions" value="131"/>
</dbReference>
<reference evidence="11" key="1">
    <citation type="submission" date="2012-03" db="EMBL/GenBank/DDBJ databases">
        <title>Complete genome of Caldisphaera lagunensis DSM 15908.</title>
        <authorList>
            <person name="Lucas S."/>
            <person name="Copeland A."/>
            <person name="Lapidus A."/>
            <person name="Glavina del Rio T."/>
            <person name="Dalin E."/>
            <person name="Tice H."/>
            <person name="Bruce D."/>
            <person name="Goodwin L."/>
            <person name="Pitluck S."/>
            <person name="Peters L."/>
            <person name="Mikhailova N."/>
            <person name="Teshima H."/>
            <person name="Kyrpides N."/>
            <person name="Mavromatis K."/>
            <person name="Ivanova N."/>
            <person name="Brettin T."/>
            <person name="Detter J.C."/>
            <person name="Han C."/>
            <person name="Larimer F."/>
            <person name="Land M."/>
            <person name="Hauser L."/>
            <person name="Markowitz V."/>
            <person name="Cheng J.-F."/>
            <person name="Hugenholtz P."/>
            <person name="Woyke T."/>
            <person name="Wu D."/>
            <person name="Spring S."/>
            <person name="Schroeder M."/>
            <person name="Brambilla E."/>
            <person name="Klenk H.-P."/>
            <person name="Eisen J.A."/>
        </authorList>
    </citation>
    <scope>NUCLEOTIDE SEQUENCE [LARGE SCALE GENOMIC DNA]</scope>
    <source>
        <strain evidence="11">DSM 15908 / JCM 11604 / IC-154</strain>
    </source>
</reference>
<dbReference type="PANTHER" id="PTHR20861:SF1">
    <property type="entry name" value="HOMOSERINE KINASE"/>
    <property type="match status" value="1"/>
</dbReference>
<keyword evidence="11" id="KW-1185">Reference proteome</keyword>
<dbReference type="InterPro" id="IPR000870">
    <property type="entry name" value="Homoserine_kinase"/>
</dbReference>
<keyword evidence="3 7" id="KW-0791">Threonine biosynthesis</keyword>
<evidence type="ECO:0000259" key="8">
    <source>
        <dbReference type="Pfam" id="PF00288"/>
    </source>
</evidence>
<comment type="subcellular location">
    <subcellularLocation>
        <location evidence="7">Cytoplasm</location>
    </subcellularLocation>
</comment>
<keyword evidence="4 7" id="KW-0547">Nucleotide-binding</keyword>
<dbReference type="InterPro" id="IPR006204">
    <property type="entry name" value="GHMP_kinase_N_dom"/>
</dbReference>
<evidence type="ECO:0000256" key="3">
    <source>
        <dbReference type="ARBA" id="ARBA00022697"/>
    </source>
</evidence>
<dbReference type="GO" id="GO:0009088">
    <property type="term" value="P:threonine biosynthetic process"/>
    <property type="evidence" value="ECO:0007669"/>
    <property type="project" value="UniProtKB-UniRule"/>
</dbReference>
<dbReference type="HOGENOM" id="CLU_041243_1_1_2"/>
<gene>
    <name evidence="7" type="primary">thrB</name>
    <name evidence="10" type="ordered locus">Calag_1000</name>
</gene>
<dbReference type="Gene3D" id="3.30.70.890">
    <property type="entry name" value="GHMP kinase, C-terminal domain"/>
    <property type="match status" value="1"/>
</dbReference>
<dbReference type="KEGG" id="clg:Calag_1000"/>
<dbReference type="Pfam" id="PF08544">
    <property type="entry name" value="GHMP_kinases_C"/>
    <property type="match status" value="1"/>
</dbReference>
<dbReference type="InParanoid" id="L0A9Z8"/>
<comment type="catalytic activity">
    <reaction evidence="7">
        <text>L-homoserine + ATP = O-phospho-L-homoserine + ADP + H(+)</text>
        <dbReference type="Rhea" id="RHEA:13985"/>
        <dbReference type="ChEBI" id="CHEBI:15378"/>
        <dbReference type="ChEBI" id="CHEBI:30616"/>
        <dbReference type="ChEBI" id="CHEBI:57476"/>
        <dbReference type="ChEBI" id="CHEBI:57590"/>
        <dbReference type="ChEBI" id="CHEBI:456216"/>
        <dbReference type="EC" id="2.7.1.39"/>
    </reaction>
</comment>
<dbReference type="EC" id="2.7.1.39" evidence="7"/>
<dbReference type="PANTHER" id="PTHR20861">
    <property type="entry name" value="HOMOSERINE/4-DIPHOSPHOCYTIDYL-2-C-METHYL-D-ERYTHRITOL KINASE"/>
    <property type="match status" value="1"/>
</dbReference>
<evidence type="ECO:0000256" key="5">
    <source>
        <dbReference type="ARBA" id="ARBA00022777"/>
    </source>
</evidence>
<dbReference type="UniPathway" id="UPA00050">
    <property type="reaction ID" value="UER00064"/>
</dbReference>
<dbReference type="EMBL" id="CP003378">
    <property type="protein sequence ID" value="AFZ70723.1"/>
    <property type="molecule type" value="Genomic_DNA"/>
</dbReference>
<accession>L0A9Z8</accession>
<evidence type="ECO:0000259" key="9">
    <source>
        <dbReference type="Pfam" id="PF08544"/>
    </source>
</evidence>
<sequence>MEEVWAKAYSSSANLGPGFDVLSLAHDAYYDVVSISAKNGAGDIKVEKIDGPFSSNVSENNSASYAIRYMMNDLKLNNYDISIKIWKGIPVSSGLGGSGASAAAAVFALSNVLDLGLKREELIKYAGQGEIVSAGVPHYDNVSASLLGKLVVVGNIDDNILAYSFDINASFIIFRPINYYLENKTQYMRSLLPKFVEFKHHIHDTANLGILISSLLKGDLKAAGKAMNDTIVTNARAKAVPCFMEIKEALHNEGAYGVAISGAGPSIIVLYEKNAENLINTGLNIYKKCNINAEAKIVRPAQGTKILYGDNWGFSESA</sequence>
<dbReference type="AlphaFoldDB" id="L0A9Z8"/>
<evidence type="ECO:0000256" key="6">
    <source>
        <dbReference type="ARBA" id="ARBA00022840"/>
    </source>
</evidence>
<dbReference type="SUPFAM" id="SSF54211">
    <property type="entry name" value="Ribosomal protein S5 domain 2-like"/>
    <property type="match status" value="1"/>
</dbReference>
<dbReference type="STRING" id="1056495.Calag_1000"/>
<evidence type="ECO:0000313" key="10">
    <source>
        <dbReference type="EMBL" id="AFZ70723.1"/>
    </source>
</evidence>
<evidence type="ECO:0000313" key="11">
    <source>
        <dbReference type="Proteomes" id="UP000010469"/>
    </source>
</evidence>
<dbReference type="GeneID" id="14212260"/>
<keyword evidence="7" id="KW-0963">Cytoplasm</keyword>
<organism evidence="10 11">
    <name type="scientific">Caldisphaera lagunensis (strain DSM 15908 / JCM 11604 / ANMR 0165 / IC-154)</name>
    <dbReference type="NCBI Taxonomy" id="1056495"/>
    <lineage>
        <taxon>Archaea</taxon>
        <taxon>Thermoproteota</taxon>
        <taxon>Thermoprotei</taxon>
        <taxon>Acidilobales</taxon>
        <taxon>Caldisphaeraceae</taxon>
        <taxon>Caldisphaera</taxon>
    </lineage>
</organism>
<dbReference type="InterPro" id="IPR020568">
    <property type="entry name" value="Ribosomal_Su5_D2-typ_SF"/>
</dbReference>
<dbReference type="RefSeq" id="WP_015232620.1">
    <property type="nucleotide sequence ID" value="NC_019791.1"/>
</dbReference>
<evidence type="ECO:0000256" key="2">
    <source>
        <dbReference type="ARBA" id="ARBA00022679"/>
    </source>
</evidence>
<dbReference type="Pfam" id="PF00288">
    <property type="entry name" value="GHMP_kinases_N"/>
    <property type="match status" value="1"/>
</dbReference>
<evidence type="ECO:0000256" key="4">
    <source>
        <dbReference type="ARBA" id="ARBA00022741"/>
    </source>
</evidence>
<dbReference type="InterPro" id="IPR014721">
    <property type="entry name" value="Ribsml_uS5_D2-typ_fold_subgr"/>
</dbReference>
<dbReference type="NCBIfam" id="NF002288">
    <property type="entry name" value="PRK01212.1-4"/>
    <property type="match status" value="1"/>
</dbReference>
<evidence type="ECO:0000256" key="1">
    <source>
        <dbReference type="ARBA" id="ARBA00022605"/>
    </source>
</evidence>
<protein>
    <recommendedName>
        <fullName evidence="7">Homoserine kinase</fullName>
        <shortName evidence="7">HK</shortName>
        <shortName evidence="7">HSK</shortName>
        <ecNumber evidence="7">2.7.1.39</ecNumber>
    </recommendedName>
</protein>
<dbReference type="Gene3D" id="3.30.230.10">
    <property type="match status" value="1"/>
</dbReference>
<keyword evidence="2 7" id="KW-0808">Transferase</keyword>
<dbReference type="SUPFAM" id="SSF55060">
    <property type="entry name" value="GHMP Kinase, C-terminal domain"/>
    <property type="match status" value="1"/>
</dbReference>